<evidence type="ECO:0000313" key="4">
    <source>
        <dbReference type="EMBL" id="MBD3921890.1"/>
    </source>
</evidence>
<dbReference type="PANTHER" id="PTHR24180:SF45">
    <property type="entry name" value="POLY [ADP-RIBOSE] POLYMERASE TANKYRASE"/>
    <property type="match status" value="1"/>
</dbReference>
<dbReference type="SUPFAM" id="SSF48403">
    <property type="entry name" value="Ankyrin repeat"/>
    <property type="match status" value="1"/>
</dbReference>
<evidence type="ECO:0000256" key="1">
    <source>
        <dbReference type="ARBA" id="ARBA00022737"/>
    </source>
</evidence>
<keyword evidence="5" id="KW-1185">Reference proteome</keyword>
<dbReference type="RefSeq" id="WP_191206195.1">
    <property type="nucleotide sequence ID" value="NZ_JACXZA010000007.1"/>
</dbReference>
<sequence>MDEPSLGASPIFRQALEAIDRGEAARLERLLAEHPALVQERADTGEEGYFHRPYLLWFTAHNPIRGCGYVPSNTDEMIRLIIAAAERKQLHSLQEQLDYTLMLVSSGCAARQCGMQHKLIGALLDAHADPQAALLPALAHRETAAVRQLLARGAALTLPIAAAIGPLDECERLIAKADANERQHALAAAALYGNAPALALLIAAGVDLNAYSPASFHPHATALHHAVDSGSLEAVRLLVEAGSDPCAPDKLFGGTPLGWADHIGRQEITAYLRSLK</sequence>
<gene>
    <name evidence="4" type="ORF">H8B09_24225</name>
</gene>
<feature type="repeat" description="ANK" evidence="3">
    <location>
        <begin position="218"/>
        <end position="250"/>
    </location>
</feature>
<name>A0ABR8N127_9BACL</name>
<dbReference type="EMBL" id="JACXZA010000007">
    <property type="protein sequence ID" value="MBD3921890.1"/>
    <property type="molecule type" value="Genomic_DNA"/>
</dbReference>
<dbReference type="PROSITE" id="PS50088">
    <property type="entry name" value="ANK_REPEAT"/>
    <property type="match status" value="1"/>
</dbReference>
<reference evidence="4 5" key="1">
    <citation type="submission" date="2020-09" db="EMBL/GenBank/DDBJ databases">
        <title>Paenibacillus sp. strain PR3 16S rRNA gene Genome sequencing and assembly.</title>
        <authorList>
            <person name="Kim J."/>
        </authorList>
    </citation>
    <scope>NUCLEOTIDE SEQUENCE [LARGE SCALE GENOMIC DNA]</scope>
    <source>
        <strain evidence="4 5">PR3</strain>
    </source>
</reference>
<keyword evidence="1" id="KW-0677">Repeat</keyword>
<dbReference type="InterPro" id="IPR051637">
    <property type="entry name" value="Ank_repeat_dom-contain_49"/>
</dbReference>
<keyword evidence="2 3" id="KW-0040">ANK repeat</keyword>
<dbReference type="SMART" id="SM00248">
    <property type="entry name" value="ANK"/>
    <property type="match status" value="2"/>
</dbReference>
<dbReference type="PANTHER" id="PTHR24180">
    <property type="entry name" value="CYCLIN-DEPENDENT KINASE INHIBITOR 2C-RELATED"/>
    <property type="match status" value="1"/>
</dbReference>
<dbReference type="InterPro" id="IPR036770">
    <property type="entry name" value="Ankyrin_rpt-contain_sf"/>
</dbReference>
<evidence type="ECO:0000313" key="5">
    <source>
        <dbReference type="Proteomes" id="UP000609346"/>
    </source>
</evidence>
<proteinExistence type="predicted"/>
<dbReference type="PROSITE" id="PS50297">
    <property type="entry name" value="ANK_REP_REGION"/>
    <property type="match status" value="1"/>
</dbReference>
<evidence type="ECO:0000256" key="2">
    <source>
        <dbReference type="ARBA" id="ARBA00023043"/>
    </source>
</evidence>
<comment type="caution">
    <text evidence="4">The sequence shown here is derived from an EMBL/GenBank/DDBJ whole genome shotgun (WGS) entry which is preliminary data.</text>
</comment>
<dbReference type="Pfam" id="PF12796">
    <property type="entry name" value="Ank_2"/>
    <property type="match status" value="1"/>
</dbReference>
<accession>A0ABR8N127</accession>
<protein>
    <submittedName>
        <fullName evidence="4">Ankyrin repeat domain-containing protein</fullName>
    </submittedName>
</protein>
<dbReference type="Proteomes" id="UP000609346">
    <property type="component" value="Unassembled WGS sequence"/>
</dbReference>
<organism evidence="4 5">
    <name type="scientific">Paenibacillus terricola</name>
    <dbReference type="NCBI Taxonomy" id="2763503"/>
    <lineage>
        <taxon>Bacteria</taxon>
        <taxon>Bacillati</taxon>
        <taxon>Bacillota</taxon>
        <taxon>Bacilli</taxon>
        <taxon>Bacillales</taxon>
        <taxon>Paenibacillaceae</taxon>
        <taxon>Paenibacillus</taxon>
    </lineage>
</organism>
<evidence type="ECO:0000256" key="3">
    <source>
        <dbReference type="PROSITE-ProRule" id="PRU00023"/>
    </source>
</evidence>
<dbReference type="InterPro" id="IPR002110">
    <property type="entry name" value="Ankyrin_rpt"/>
</dbReference>
<dbReference type="Gene3D" id="1.25.40.20">
    <property type="entry name" value="Ankyrin repeat-containing domain"/>
    <property type="match status" value="1"/>
</dbReference>